<evidence type="ECO:0000256" key="1">
    <source>
        <dbReference type="SAM" id="Phobius"/>
    </source>
</evidence>
<dbReference type="Proteomes" id="UP000620124">
    <property type="component" value="Unassembled WGS sequence"/>
</dbReference>
<reference evidence="2" key="1">
    <citation type="submission" date="2020-05" db="EMBL/GenBank/DDBJ databases">
        <title>Mycena genomes resolve the evolution of fungal bioluminescence.</title>
        <authorList>
            <person name="Tsai I.J."/>
        </authorList>
    </citation>
    <scope>NUCLEOTIDE SEQUENCE</scope>
    <source>
        <strain evidence="2">CCC161011</strain>
    </source>
</reference>
<dbReference type="OrthoDB" id="10256463at2759"/>
<keyword evidence="1" id="KW-1133">Transmembrane helix</keyword>
<feature type="transmembrane region" description="Helical" evidence="1">
    <location>
        <begin position="146"/>
        <end position="171"/>
    </location>
</feature>
<evidence type="ECO:0000313" key="3">
    <source>
        <dbReference type="Proteomes" id="UP000620124"/>
    </source>
</evidence>
<organism evidence="2 3">
    <name type="scientific">Mycena venus</name>
    <dbReference type="NCBI Taxonomy" id="2733690"/>
    <lineage>
        <taxon>Eukaryota</taxon>
        <taxon>Fungi</taxon>
        <taxon>Dikarya</taxon>
        <taxon>Basidiomycota</taxon>
        <taxon>Agaricomycotina</taxon>
        <taxon>Agaricomycetes</taxon>
        <taxon>Agaricomycetidae</taxon>
        <taxon>Agaricales</taxon>
        <taxon>Marasmiineae</taxon>
        <taxon>Mycenaceae</taxon>
        <taxon>Mycena</taxon>
    </lineage>
</organism>
<keyword evidence="1" id="KW-0812">Transmembrane</keyword>
<evidence type="ECO:0000313" key="2">
    <source>
        <dbReference type="EMBL" id="KAF7343075.1"/>
    </source>
</evidence>
<keyword evidence="1" id="KW-0472">Membrane</keyword>
<sequence length="183" mass="20250">MAKFELRGGLGTPIPAEVGNCRDSANSPYVAVDADEWLDEGPEGLQFKYTHTSLARPPLCPLLFLTIMQLSWVGRGVEKSARALAGAGERRHGIPPRLGQVRRRILDSRIIPMLLRRRRRDRPPTLLQYSPPLLSTHLNPADLCGFFWALTTLIFILFSSSSLAASITAYLSDPDPSQAELVD</sequence>
<name>A0A8H7CME0_9AGAR</name>
<gene>
    <name evidence="2" type="ORF">MVEN_01737900</name>
</gene>
<comment type="caution">
    <text evidence="2">The sequence shown here is derived from an EMBL/GenBank/DDBJ whole genome shotgun (WGS) entry which is preliminary data.</text>
</comment>
<accession>A0A8H7CME0</accession>
<proteinExistence type="predicted"/>
<dbReference type="EMBL" id="JACAZI010000016">
    <property type="protein sequence ID" value="KAF7343075.1"/>
    <property type="molecule type" value="Genomic_DNA"/>
</dbReference>
<protein>
    <submittedName>
        <fullName evidence="2">Uncharacterized protein</fullName>
    </submittedName>
</protein>
<keyword evidence="3" id="KW-1185">Reference proteome</keyword>
<dbReference type="AlphaFoldDB" id="A0A8H7CME0"/>